<dbReference type="Proteomes" id="UP000817658">
    <property type="component" value="Chromosome 1"/>
</dbReference>
<reference evidence="1" key="1">
    <citation type="journal article" date="2002" name="Nature">
        <title>The genome sequence and structure of rice chromosome 1.</title>
        <authorList>
            <person name="Sasaki T."/>
            <person name="Matsumoto T."/>
            <person name="Yamamoto K."/>
            <person name="Sakata K."/>
            <person name="Baba T."/>
            <person name="Katayose Y."/>
            <person name="Wu J."/>
            <person name="Niimura Y."/>
            <person name="Cheng Z."/>
            <person name="Nagamura Y."/>
            <person name="Antonio B.A."/>
            <person name="Kanamori H."/>
            <person name="Hosokawa S."/>
            <person name="Masukawa M."/>
            <person name="Arikawa K."/>
            <person name="Chiden Y."/>
            <person name="Hayashi M."/>
            <person name="Okamoto M."/>
            <person name="Ando T."/>
            <person name="Aoki H."/>
            <person name="Arita K."/>
            <person name="Hamada M."/>
            <person name="Harada C."/>
            <person name="Hijishita S."/>
            <person name="Honda M."/>
            <person name="Ichikawa Y."/>
            <person name="Idonuma A."/>
            <person name="Iijima M."/>
            <person name="Ikeda M."/>
            <person name="Ikeno M."/>
            <person name="Itoh S."/>
            <person name="Itoh T."/>
            <person name="Itoh Y."/>
            <person name="Itoh Y."/>
            <person name="Iwabuchi A."/>
            <person name="Kamiya K."/>
            <person name="Karasawa W."/>
            <person name="Katagiri S."/>
            <person name="Kikuta A."/>
            <person name="Kobayashi N."/>
            <person name="Kono I."/>
            <person name="Machita K."/>
            <person name="Maehara T."/>
            <person name="Mizuno H."/>
            <person name="Mizubayashi T."/>
            <person name="Mukai Y."/>
            <person name="Nagasaki H."/>
            <person name="Nakashima M."/>
            <person name="Nakama Y."/>
            <person name="Nakamichi Y."/>
            <person name="Nakamura M."/>
            <person name="Namiki N."/>
            <person name="Negishi M."/>
            <person name="Ohta I."/>
            <person name="Ono N."/>
            <person name="Saji S."/>
            <person name="Sakai K."/>
            <person name="Shibata M."/>
            <person name="Shimokawa T."/>
            <person name="Shomura A."/>
            <person name="Song J."/>
            <person name="Takazaki Y."/>
            <person name="Terasawa K."/>
            <person name="Tsuji K."/>
            <person name="Waki K."/>
            <person name="Yamagata H."/>
            <person name="Yamane H."/>
            <person name="Yoshiki S."/>
            <person name="Yoshihara R."/>
            <person name="Yukawa K."/>
            <person name="Zhong H."/>
            <person name="Iwama H."/>
            <person name="Endo T."/>
            <person name="Ito H."/>
            <person name="Hahn J.H."/>
            <person name="Kim H.I."/>
            <person name="Eun M.Y."/>
            <person name="Yano M."/>
            <person name="Jiang J."/>
            <person name="Gojobori T."/>
        </authorList>
    </citation>
    <scope>NUCLEOTIDE SEQUENCE [LARGE SCALE GENOMIC DNA]</scope>
</reference>
<protein>
    <submittedName>
        <fullName evidence="1">Uncharacterized protein</fullName>
    </submittedName>
</protein>
<sequence length="56" mass="6041">MCLPPSSCYSQAAAPCPRLRRSPPSLPAAAPALAAVAARERRDTWVPQILLRVNDK</sequence>
<dbReference type="EMBL" id="AP003375">
    <property type="protein sequence ID" value="BAD87505.1"/>
    <property type="molecule type" value="Genomic_DNA"/>
</dbReference>
<organism evidence="1">
    <name type="scientific">Oryza sativa subsp. japonica</name>
    <name type="common">Rice</name>
    <dbReference type="NCBI Taxonomy" id="39947"/>
    <lineage>
        <taxon>Eukaryota</taxon>
        <taxon>Viridiplantae</taxon>
        <taxon>Streptophyta</taxon>
        <taxon>Embryophyta</taxon>
        <taxon>Tracheophyta</taxon>
        <taxon>Spermatophyta</taxon>
        <taxon>Magnoliopsida</taxon>
        <taxon>Liliopsida</taxon>
        <taxon>Poales</taxon>
        <taxon>Poaceae</taxon>
        <taxon>BOP clade</taxon>
        <taxon>Oryzoideae</taxon>
        <taxon>Oryzeae</taxon>
        <taxon>Oryzinae</taxon>
        <taxon>Oryza</taxon>
        <taxon>Oryza sativa</taxon>
    </lineage>
</organism>
<proteinExistence type="predicted"/>
<dbReference type="AlphaFoldDB" id="Q5JM02"/>
<accession>Q5JM02</accession>
<name>Q5JM02_ORYSJ</name>
<evidence type="ECO:0000313" key="1">
    <source>
        <dbReference type="EMBL" id="BAD87505.1"/>
    </source>
</evidence>
<gene>
    <name evidence="1" type="primary">OJ1414_E05.12</name>
</gene>